<feature type="compositionally biased region" description="Basic residues" evidence="1">
    <location>
        <begin position="50"/>
        <end position="60"/>
    </location>
</feature>
<feature type="compositionally biased region" description="Polar residues" evidence="1">
    <location>
        <begin position="121"/>
        <end position="143"/>
    </location>
</feature>
<evidence type="ECO:0000313" key="3">
    <source>
        <dbReference type="Proteomes" id="UP000823749"/>
    </source>
</evidence>
<gene>
    <name evidence="2" type="ORF">RHGRI_011680</name>
</gene>
<feature type="compositionally biased region" description="Basic residues" evidence="1">
    <location>
        <begin position="69"/>
        <end position="79"/>
    </location>
</feature>
<feature type="region of interest" description="Disordered" evidence="1">
    <location>
        <begin position="50"/>
        <end position="143"/>
    </location>
</feature>
<protein>
    <submittedName>
        <fullName evidence="2">Uncharacterized protein</fullName>
    </submittedName>
</protein>
<keyword evidence="3" id="KW-1185">Reference proteome</keyword>
<dbReference type="EMBL" id="JACTNZ010000004">
    <property type="protein sequence ID" value="KAG5553891.1"/>
    <property type="molecule type" value="Genomic_DNA"/>
</dbReference>
<dbReference type="AlphaFoldDB" id="A0AAV6KN80"/>
<sequence>MTTTEYKRNGEICSQGHASRAAGRNWISDPIQSSGVLREVSEASLRCHARLRALRPRQRRGNSQAGPTRPRRPKNKHPNPQKLLLTTNQNRESRSRPTVPDLNPANPTQPPPTTTADAERTQNTTNTAAKPPTSTSPAKQPKP</sequence>
<dbReference type="Proteomes" id="UP000823749">
    <property type="component" value="Chromosome 4"/>
</dbReference>
<proteinExistence type="predicted"/>
<comment type="caution">
    <text evidence="2">The sequence shown here is derived from an EMBL/GenBank/DDBJ whole genome shotgun (WGS) entry which is preliminary data.</text>
</comment>
<accession>A0AAV6KN80</accession>
<evidence type="ECO:0000256" key="1">
    <source>
        <dbReference type="SAM" id="MobiDB-lite"/>
    </source>
</evidence>
<organism evidence="2 3">
    <name type="scientific">Rhododendron griersonianum</name>
    <dbReference type="NCBI Taxonomy" id="479676"/>
    <lineage>
        <taxon>Eukaryota</taxon>
        <taxon>Viridiplantae</taxon>
        <taxon>Streptophyta</taxon>
        <taxon>Embryophyta</taxon>
        <taxon>Tracheophyta</taxon>
        <taxon>Spermatophyta</taxon>
        <taxon>Magnoliopsida</taxon>
        <taxon>eudicotyledons</taxon>
        <taxon>Gunneridae</taxon>
        <taxon>Pentapetalae</taxon>
        <taxon>asterids</taxon>
        <taxon>Ericales</taxon>
        <taxon>Ericaceae</taxon>
        <taxon>Ericoideae</taxon>
        <taxon>Rhodoreae</taxon>
        <taxon>Rhododendron</taxon>
    </lineage>
</organism>
<reference evidence="2" key="1">
    <citation type="submission" date="2020-08" db="EMBL/GenBank/DDBJ databases">
        <title>Plant Genome Project.</title>
        <authorList>
            <person name="Zhang R.-G."/>
        </authorList>
    </citation>
    <scope>NUCLEOTIDE SEQUENCE</scope>
    <source>
        <strain evidence="2">WSP0</strain>
        <tissue evidence="2">Leaf</tissue>
    </source>
</reference>
<evidence type="ECO:0000313" key="2">
    <source>
        <dbReference type="EMBL" id="KAG5553891.1"/>
    </source>
</evidence>
<name>A0AAV6KN80_9ERIC</name>